<sequence length="188" mass="21018">MALAIAKDFSEFLPHTDVLPGKCFRVARELSYVLFDLRIRHTVTVGDVELNNGLYVDVSPEQLLRDVMEGYQLDSVGGRPAGKPINAHAWITLENGSVIDATILASQHRKTAEAGKRLSFEEAVFYTGKPGTVVCRHIPMMTGLVYHQKALTDLIDGDFQNYCQWAEDYGRMMGRMDLMRLVPALSTI</sequence>
<accession>A0ABX8J0C7</accession>
<reference evidence="1 2" key="1">
    <citation type="submission" date="2021-06" db="EMBL/GenBank/DDBJ databases">
        <title>Microbial metabolic specificity influences pelagic lipid remineralization.</title>
        <authorList>
            <person name="Behrendt L."/>
            <person name="Hunter J.E."/>
            <person name="Alcolombri U."/>
            <person name="Smriga S."/>
            <person name="Mincer T."/>
            <person name="Lowenstein D.P."/>
            <person name="Peaudecerf F.J."/>
            <person name="Fernandez V.I."/>
            <person name="Fredricks H."/>
            <person name="Almblad H."/>
            <person name="Harrison J.J."/>
            <person name="Stocker R."/>
            <person name="Van Mooy B.A.S."/>
        </authorList>
    </citation>
    <scope>NUCLEOTIDE SEQUENCE [LARGE SCALE GENOMIC DNA]</scope>
    <source>
        <strain evidence="1 2">A252</strain>
        <plasmid evidence="1 2">megaplasmid</plasmid>
    </source>
</reference>
<keyword evidence="1" id="KW-0614">Plasmid</keyword>
<dbReference type="RefSeq" id="WP_216707290.1">
    <property type="nucleotide sequence ID" value="NZ_CP076684.1"/>
</dbReference>
<protein>
    <submittedName>
        <fullName evidence="1">Uncharacterized protein</fullName>
    </submittedName>
</protein>
<gene>
    <name evidence="1" type="ORF">KQ248_22710</name>
</gene>
<dbReference type="EMBL" id="CP076684">
    <property type="protein sequence ID" value="QWV19445.1"/>
    <property type="molecule type" value="Genomic_DNA"/>
</dbReference>
<proteinExistence type="predicted"/>
<dbReference type="Proteomes" id="UP000683436">
    <property type="component" value="Plasmid megaplasmid"/>
</dbReference>
<organism evidence="1 2">
    <name type="scientific">Stutzerimonas zhaodongensis</name>
    <dbReference type="NCBI Taxonomy" id="1176257"/>
    <lineage>
        <taxon>Bacteria</taxon>
        <taxon>Pseudomonadati</taxon>
        <taxon>Pseudomonadota</taxon>
        <taxon>Gammaproteobacteria</taxon>
        <taxon>Pseudomonadales</taxon>
        <taxon>Pseudomonadaceae</taxon>
        <taxon>Stutzerimonas</taxon>
    </lineage>
</organism>
<keyword evidence="2" id="KW-1185">Reference proteome</keyword>
<evidence type="ECO:0000313" key="2">
    <source>
        <dbReference type="Proteomes" id="UP000683436"/>
    </source>
</evidence>
<name>A0ABX8J0C7_9GAMM</name>
<evidence type="ECO:0000313" key="1">
    <source>
        <dbReference type="EMBL" id="QWV19445.1"/>
    </source>
</evidence>
<geneLocation type="plasmid" evidence="1 2">
    <name>megaplasmid</name>
</geneLocation>